<name>A0A6N7SAS0_9FIRM</name>
<evidence type="ECO:0000313" key="2">
    <source>
        <dbReference type="EMBL" id="MSA90937.1"/>
    </source>
</evidence>
<keyword evidence="5" id="KW-1185">Reference proteome</keyword>
<sequence length="83" mass="9098">MENKHGFLLSDALIAIALCTACLLLVGGLLSSRYHLDEIVRRQRQESNQRLAEALQAKGECPRCTPLPVETLDPLVPSEPEAS</sequence>
<protein>
    <submittedName>
        <fullName evidence="2">Uncharacterized protein</fullName>
    </submittedName>
</protein>
<organism evidence="2 4">
    <name type="scientific">Holdemania massiliensis</name>
    <dbReference type="NCBI Taxonomy" id="1468449"/>
    <lineage>
        <taxon>Bacteria</taxon>
        <taxon>Bacillati</taxon>
        <taxon>Bacillota</taxon>
        <taxon>Erysipelotrichia</taxon>
        <taxon>Erysipelotrichales</taxon>
        <taxon>Erysipelotrichaceae</taxon>
        <taxon>Holdemania</taxon>
    </lineage>
</organism>
<reference evidence="4 5" key="1">
    <citation type="journal article" date="2019" name="Nat. Med.">
        <title>A library of human gut bacterial isolates paired with longitudinal multiomics data enables mechanistic microbiome research.</title>
        <authorList>
            <person name="Poyet M."/>
            <person name="Groussin M."/>
            <person name="Gibbons S.M."/>
            <person name="Avila-Pacheco J."/>
            <person name="Jiang X."/>
            <person name="Kearney S.M."/>
            <person name="Perrotta A.R."/>
            <person name="Berdy B."/>
            <person name="Zhao S."/>
            <person name="Lieberman T.D."/>
            <person name="Swanson P.K."/>
            <person name="Smith M."/>
            <person name="Roesemann S."/>
            <person name="Alexander J.E."/>
            <person name="Rich S.A."/>
            <person name="Livny J."/>
            <person name="Vlamakis H."/>
            <person name="Clish C."/>
            <person name="Bullock K."/>
            <person name="Deik A."/>
            <person name="Scott J."/>
            <person name="Pierce K.A."/>
            <person name="Xavier R.J."/>
            <person name="Alm E.J."/>
        </authorList>
    </citation>
    <scope>NUCLEOTIDE SEQUENCE [LARGE SCALE GENOMIC DNA]</scope>
    <source>
        <strain evidence="2 4">BIOML-A4</strain>
        <strain evidence="3 5">BIOML-A5</strain>
    </source>
</reference>
<accession>A0A6N7SAS0</accession>
<dbReference type="GeneID" id="42455142"/>
<keyword evidence="1" id="KW-1133">Transmembrane helix</keyword>
<keyword evidence="1" id="KW-0812">Transmembrane</keyword>
<evidence type="ECO:0000313" key="4">
    <source>
        <dbReference type="Proteomes" id="UP000433575"/>
    </source>
</evidence>
<gene>
    <name evidence="3" type="ORF">GKD88_16390</name>
    <name evidence="2" type="ORF">GKE08_16510</name>
</gene>
<dbReference type="OrthoDB" id="1655375at2"/>
<dbReference type="Proteomes" id="UP000433575">
    <property type="component" value="Unassembled WGS sequence"/>
</dbReference>
<dbReference type="AlphaFoldDB" id="A0A6N7SAS0"/>
<comment type="caution">
    <text evidence="2">The sequence shown here is derived from an EMBL/GenBank/DDBJ whole genome shotgun (WGS) entry which is preliminary data.</text>
</comment>
<proteinExistence type="predicted"/>
<dbReference type="EMBL" id="WKPJ01000038">
    <property type="protein sequence ID" value="MSA90937.1"/>
    <property type="molecule type" value="Genomic_DNA"/>
</dbReference>
<dbReference type="RefSeq" id="WP_020223245.1">
    <property type="nucleotide sequence ID" value="NZ_AP031450.1"/>
</dbReference>
<evidence type="ECO:0000256" key="1">
    <source>
        <dbReference type="SAM" id="Phobius"/>
    </source>
</evidence>
<keyword evidence="1" id="KW-0472">Membrane</keyword>
<dbReference type="Proteomes" id="UP000480929">
    <property type="component" value="Unassembled WGS sequence"/>
</dbReference>
<dbReference type="EMBL" id="WKPI01000041">
    <property type="protein sequence ID" value="MSC34708.1"/>
    <property type="molecule type" value="Genomic_DNA"/>
</dbReference>
<evidence type="ECO:0000313" key="3">
    <source>
        <dbReference type="EMBL" id="MSC34708.1"/>
    </source>
</evidence>
<evidence type="ECO:0000313" key="5">
    <source>
        <dbReference type="Proteomes" id="UP000480929"/>
    </source>
</evidence>
<feature type="transmembrane region" description="Helical" evidence="1">
    <location>
        <begin position="12"/>
        <end position="32"/>
    </location>
</feature>